<reference evidence="4 5" key="2">
    <citation type="journal article" date="2012" name="Open Biol.">
        <title>Characteristics of nucleosomes and linker DNA regions on the genome of the basidiomycete Mixia osmundae revealed by mono- and dinucleosome mapping.</title>
        <authorList>
            <person name="Nishida H."/>
            <person name="Kondo S."/>
            <person name="Matsumoto T."/>
            <person name="Suzuki Y."/>
            <person name="Yoshikawa H."/>
            <person name="Taylor T.D."/>
            <person name="Sugiyama J."/>
        </authorList>
    </citation>
    <scope>NUCLEOTIDE SEQUENCE [LARGE SCALE GENOMIC DNA]</scope>
    <source>
        <strain evidence="5">CBS 9802 / IAM 14324 / JCM 22182 / KY 12970</strain>
    </source>
</reference>
<keyword evidence="2" id="KW-0472">Membrane</keyword>
<dbReference type="PANTHER" id="PTHR31605:SF0">
    <property type="entry name" value="GLYCEROL-3-PHOSPHATE O-ACYLTRANSFERASE 1"/>
    <property type="match status" value="1"/>
</dbReference>
<dbReference type="AlphaFoldDB" id="G7E8Q3"/>
<keyword evidence="2" id="KW-0812">Transmembrane</keyword>
<dbReference type="HOGENOM" id="CLU_509122_0_0_1"/>
<feature type="transmembrane region" description="Helical" evidence="2">
    <location>
        <begin position="383"/>
        <end position="416"/>
    </location>
</feature>
<keyword evidence="5" id="KW-1185">Reference proteome</keyword>
<dbReference type="OrthoDB" id="5567124at2759"/>
<dbReference type="GO" id="GO:0004366">
    <property type="term" value="F:glycerol-3-phosphate O-acyltransferase activity"/>
    <property type="evidence" value="ECO:0007669"/>
    <property type="project" value="TreeGrafter"/>
</dbReference>
<evidence type="ECO:0000313" key="4">
    <source>
        <dbReference type="EMBL" id="GAA99521.1"/>
    </source>
</evidence>
<dbReference type="Pfam" id="PF01553">
    <property type="entry name" value="Acyltransferase"/>
    <property type="match status" value="1"/>
</dbReference>
<organism evidence="4 5">
    <name type="scientific">Mixia osmundae (strain CBS 9802 / IAM 14324 / JCM 22182 / KY 12970)</name>
    <dbReference type="NCBI Taxonomy" id="764103"/>
    <lineage>
        <taxon>Eukaryota</taxon>
        <taxon>Fungi</taxon>
        <taxon>Dikarya</taxon>
        <taxon>Basidiomycota</taxon>
        <taxon>Pucciniomycotina</taxon>
        <taxon>Mixiomycetes</taxon>
        <taxon>Mixiales</taxon>
        <taxon>Mixiaceae</taxon>
        <taxon>Mixia</taxon>
    </lineage>
</organism>
<dbReference type="GO" id="GO:0008654">
    <property type="term" value="P:phospholipid biosynthetic process"/>
    <property type="evidence" value="ECO:0007669"/>
    <property type="project" value="TreeGrafter"/>
</dbReference>
<evidence type="ECO:0000256" key="1">
    <source>
        <dbReference type="SAM" id="MobiDB-lite"/>
    </source>
</evidence>
<dbReference type="RefSeq" id="XP_014568749.1">
    <property type="nucleotide sequence ID" value="XM_014713263.1"/>
</dbReference>
<dbReference type="Proteomes" id="UP000009131">
    <property type="component" value="Unassembled WGS sequence"/>
</dbReference>
<comment type="caution">
    <text evidence="4">The sequence shown here is derived from an EMBL/GenBank/DDBJ whole genome shotgun (WGS) entry which is preliminary data.</text>
</comment>
<feature type="transmembrane region" description="Helical" evidence="2">
    <location>
        <begin position="476"/>
        <end position="495"/>
    </location>
</feature>
<dbReference type="EMBL" id="BABT02000220">
    <property type="protein sequence ID" value="GAA99521.1"/>
    <property type="molecule type" value="Genomic_DNA"/>
</dbReference>
<gene>
    <name evidence="4" type="primary">Mo06222</name>
    <name evidence="4" type="ORF">E5Q_06222</name>
</gene>
<protein>
    <recommendedName>
        <fullName evidence="3">Phospholipid/glycerol acyltransferase domain-containing protein</fullName>
    </recommendedName>
</protein>
<feature type="region of interest" description="Disordered" evidence="1">
    <location>
        <begin position="304"/>
        <end position="326"/>
    </location>
</feature>
<evidence type="ECO:0000313" key="5">
    <source>
        <dbReference type="Proteomes" id="UP000009131"/>
    </source>
</evidence>
<dbReference type="SMART" id="SM00563">
    <property type="entry name" value="PlsC"/>
    <property type="match status" value="1"/>
</dbReference>
<dbReference type="FunCoup" id="G7E8Q3">
    <property type="interactions" value="61"/>
</dbReference>
<feature type="transmembrane region" description="Helical" evidence="2">
    <location>
        <begin position="446"/>
        <end position="470"/>
    </location>
</feature>
<accession>G7E8Q3</accession>
<dbReference type="PANTHER" id="PTHR31605">
    <property type="entry name" value="GLYCEROL-3-PHOSPHATE O-ACYLTRANSFERASE 1"/>
    <property type="match status" value="1"/>
</dbReference>
<feature type="compositionally biased region" description="Polar residues" evidence="1">
    <location>
        <begin position="309"/>
        <end position="322"/>
    </location>
</feature>
<evidence type="ECO:0000256" key="2">
    <source>
        <dbReference type="SAM" id="Phobius"/>
    </source>
</evidence>
<dbReference type="InParanoid" id="G7E8Q3"/>
<feature type="domain" description="Phospholipid/glycerol acyltransferase" evidence="3">
    <location>
        <begin position="58"/>
        <end position="195"/>
    </location>
</feature>
<keyword evidence="2" id="KW-1133">Transmembrane helix</keyword>
<sequence>MSAAEMKAGDLLARDAGSTKGCRLYRPLSRLAGIACYFYYSEIEISGLEHLPGDGIPTVVAAAHPAQHVDAFLIVGRIPIRARSFFRPIARDKEFRNKSLLGWFLESGGCLPIMRQSDYEGQQIGAANAKLNSRLIEELGNGQAILLSPEGRTLYQPHMASLKTGIARTVSDTLTAHRDEPDWKVVIANVSLCYLHRERFRSKVLLRFNEPIILTPRTHPELICNAETGKLDDFAGVRALTELMGTRIKEGMLDLDTWDTTRQAIIARSILQPLDAPRPSLSDYVTQAQNIGLAIMDADFYHDSENSEKSSQTGKSTPSSPIVPTLGKDSSRMIISFSEKSIESSEEGRKSMLPDQLLNYLNRLEAFGINDHDLMHVATQHSIWLLLQLLVRIIVTPVIGAFAIPATILLAPMFLMCSYSCGKMAKGRPNSEGEDCVRLMQSRVRILAGFVGLIVSWFLCLIVLVVVAVTVDKAHWVWPILLVVPVLQFLSIKVIEFFYASTRTGLVFCYILTSRLRGSSAIPEMQAARTQLHTQLQALVKASPYAAKCTTTSQPRGKVWLLRDAIYRVAIGRQPDWSDCLSLHDQTRYK</sequence>
<name>G7E8Q3_MIXOS</name>
<evidence type="ECO:0000259" key="3">
    <source>
        <dbReference type="SMART" id="SM00563"/>
    </source>
</evidence>
<dbReference type="GO" id="GO:0016287">
    <property type="term" value="F:glycerone-phosphate O-acyltransferase activity"/>
    <property type="evidence" value="ECO:0007669"/>
    <property type="project" value="TreeGrafter"/>
</dbReference>
<dbReference type="eggNOG" id="ENOG502QUY6">
    <property type="taxonomic scope" value="Eukaryota"/>
</dbReference>
<proteinExistence type="predicted"/>
<dbReference type="InterPro" id="IPR052744">
    <property type="entry name" value="GPAT/DAPAT"/>
</dbReference>
<dbReference type="InterPro" id="IPR002123">
    <property type="entry name" value="Plipid/glycerol_acylTrfase"/>
</dbReference>
<reference evidence="4 5" key="1">
    <citation type="journal article" date="2011" name="J. Gen. Appl. Microbiol.">
        <title>Draft genome sequencing of the enigmatic basidiomycete Mixia osmundae.</title>
        <authorList>
            <person name="Nishida H."/>
            <person name="Nagatsuka Y."/>
            <person name="Sugiyama J."/>
        </authorList>
    </citation>
    <scope>NUCLEOTIDE SEQUENCE [LARGE SCALE GENOMIC DNA]</scope>
    <source>
        <strain evidence="5">CBS 9802 / IAM 14324 / JCM 22182 / KY 12970</strain>
    </source>
</reference>